<dbReference type="Gene3D" id="3.30.70.1230">
    <property type="entry name" value="Nucleotide cyclase"/>
    <property type="match status" value="1"/>
</dbReference>
<dbReference type="EMBL" id="JBHSRF010000084">
    <property type="protein sequence ID" value="MFC6086359.1"/>
    <property type="molecule type" value="Genomic_DNA"/>
</dbReference>
<feature type="transmembrane region" description="Helical" evidence="2">
    <location>
        <begin position="102"/>
        <end position="121"/>
    </location>
</feature>
<organism evidence="4 5">
    <name type="scientific">Sphaerisporangium aureirubrum</name>
    <dbReference type="NCBI Taxonomy" id="1544736"/>
    <lineage>
        <taxon>Bacteria</taxon>
        <taxon>Bacillati</taxon>
        <taxon>Actinomycetota</taxon>
        <taxon>Actinomycetes</taxon>
        <taxon>Streptosporangiales</taxon>
        <taxon>Streptosporangiaceae</taxon>
        <taxon>Sphaerisporangium</taxon>
    </lineage>
</organism>
<evidence type="ECO:0000313" key="4">
    <source>
        <dbReference type="EMBL" id="MFC6086359.1"/>
    </source>
</evidence>
<dbReference type="SMART" id="SM00044">
    <property type="entry name" value="CYCc"/>
    <property type="match status" value="1"/>
</dbReference>
<dbReference type="SUPFAM" id="SSF55781">
    <property type="entry name" value="GAF domain-like"/>
    <property type="match status" value="1"/>
</dbReference>
<sequence length="697" mass="73995">MQGDSTGEPEATVPSSDENDQIAAAEPYLPPATQPIRSVVWAFHMVVPLLGLWLLLSFPAQLNIRWEHPPSHFALIVAIAGVNVVLGLMISQAATRRQDARLLLVSLVFLACAGFFLLHGLATPTIILAKGSFGFDIGQPVGLLVASVLASVSALPLGERAAAAVLARADLLRAGLIVLLVLWGWASLVEGLTPLSAPPPKGGATIGVLSWVGAALFAVAAVQMFRIHRRRPSVMLISLVTAYALLCESMIAGFFRPNWLLSWWEWHFLLTMAFVFVAYSAYIQFRREGSSQGLFDSVALSATVRRIQARYDEALEELVGHLRRMGERGTAAGEAPLATRLAGKFRLTEGQAAVLDRAGQALAAERELSLRLGALVDVGRRARVGLGEEELLQGALERVRAAYGEVRMGLVHSGRVEIGDRSFGVGDFTGDEPVAADGVVVHPLTVKGVLAGALEVPVGTTRQDEALAATLASQLSIALENARLYRELETLFRQYMSPDVAASLLADPDQAALGGSLVELTALFADLKGFTSFSEKVTPGEIVEMLNRYHTAAVPCVLRHGGTIVQFVGDALLALFNAPAEQERHAEMAARAGLAMQAEAEKIAAGNPGYPRFRVGINTGMALVGNIGSPELRGFNAMGDAVNVAARFEALAEPGTVVIGAATRDQIGPAATVRPLGPLTLKGKAKSVEAFVLTSLD</sequence>
<dbReference type="InterPro" id="IPR050697">
    <property type="entry name" value="Adenylyl/Guanylyl_Cyclase_3/4"/>
</dbReference>
<protein>
    <submittedName>
        <fullName evidence="4">Adenylate/guanylate cyclase domain-containing protein</fullName>
    </submittedName>
</protein>
<dbReference type="PANTHER" id="PTHR43081">
    <property type="entry name" value="ADENYLATE CYCLASE, TERMINAL-DIFFERENTIATION SPECIFIC-RELATED"/>
    <property type="match status" value="1"/>
</dbReference>
<evidence type="ECO:0000259" key="3">
    <source>
        <dbReference type="PROSITE" id="PS50125"/>
    </source>
</evidence>
<dbReference type="RefSeq" id="WP_380761467.1">
    <property type="nucleotide sequence ID" value="NZ_JBHSRF010000084.1"/>
</dbReference>
<proteinExistence type="inferred from homology"/>
<dbReference type="PROSITE" id="PS50125">
    <property type="entry name" value="GUANYLATE_CYCLASE_2"/>
    <property type="match status" value="1"/>
</dbReference>
<keyword evidence="5" id="KW-1185">Reference proteome</keyword>
<dbReference type="InterPro" id="IPR001054">
    <property type="entry name" value="A/G_cyclase"/>
</dbReference>
<dbReference type="InterPro" id="IPR029787">
    <property type="entry name" value="Nucleotide_cyclase"/>
</dbReference>
<dbReference type="SUPFAM" id="SSF55073">
    <property type="entry name" value="Nucleotide cyclase"/>
    <property type="match status" value="1"/>
</dbReference>
<feature type="transmembrane region" description="Helical" evidence="2">
    <location>
        <begin position="141"/>
        <end position="158"/>
    </location>
</feature>
<accession>A0ABW1NSN5</accession>
<feature type="transmembrane region" description="Helical" evidence="2">
    <location>
        <begin position="72"/>
        <end position="90"/>
    </location>
</feature>
<dbReference type="Pfam" id="PF00211">
    <property type="entry name" value="Guanylate_cyc"/>
    <property type="match status" value="1"/>
</dbReference>
<name>A0ABW1NSN5_9ACTN</name>
<dbReference type="CDD" id="cd07302">
    <property type="entry name" value="CHD"/>
    <property type="match status" value="1"/>
</dbReference>
<evidence type="ECO:0000313" key="5">
    <source>
        <dbReference type="Proteomes" id="UP001596137"/>
    </source>
</evidence>
<dbReference type="Gene3D" id="3.30.450.40">
    <property type="match status" value="1"/>
</dbReference>
<feature type="domain" description="Guanylate cyclase" evidence="3">
    <location>
        <begin position="521"/>
        <end position="649"/>
    </location>
</feature>
<evidence type="ECO:0000256" key="2">
    <source>
        <dbReference type="SAM" id="Phobius"/>
    </source>
</evidence>
<feature type="transmembrane region" description="Helical" evidence="2">
    <location>
        <begin position="170"/>
        <end position="188"/>
    </location>
</feature>
<dbReference type="PANTHER" id="PTHR43081:SF1">
    <property type="entry name" value="ADENYLATE CYCLASE, TERMINAL-DIFFERENTIATION SPECIFIC"/>
    <property type="match status" value="1"/>
</dbReference>
<feature type="transmembrane region" description="Helical" evidence="2">
    <location>
        <begin position="39"/>
        <end position="60"/>
    </location>
</feature>
<gene>
    <name evidence="4" type="ORF">ACFP1K_34675</name>
</gene>
<comment type="similarity">
    <text evidence="1">Belongs to the adenylyl cyclase class-3 family.</text>
</comment>
<feature type="transmembrane region" description="Helical" evidence="2">
    <location>
        <begin position="208"/>
        <end position="227"/>
    </location>
</feature>
<evidence type="ECO:0000256" key="1">
    <source>
        <dbReference type="ARBA" id="ARBA00005381"/>
    </source>
</evidence>
<keyword evidence="2" id="KW-1133">Transmembrane helix</keyword>
<dbReference type="Proteomes" id="UP001596137">
    <property type="component" value="Unassembled WGS sequence"/>
</dbReference>
<reference evidence="5" key="1">
    <citation type="journal article" date="2019" name="Int. J. Syst. Evol. Microbiol.">
        <title>The Global Catalogue of Microorganisms (GCM) 10K type strain sequencing project: providing services to taxonomists for standard genome sequencing and annotation.</title>
        <authorList>
            <consortium name="The Broad Institute Genomics Platform"/>
            <consortium name="The Broad Institute Genome Sequencing Center for Infectious Disease"/>
            <person name="Wu L."/>
            <person name="Ma J."/>
        </authorList>
    </citation>
    <scope>NUCLEOTIDE SEQUENCE [LARGE SCALE GENOMIC DNA]</scope>
    <source>
        <strain evidence="5">JCM 30346</strain>
    </source>
</reference>
<feature type="transmembrane region" description="Helical" evidence="2">
    <location>
        <begin position="266"/>
        <end position="285"/>
    </location>
</feature>
<keyword evidence="2" id="KW-0812">Transmembrane</keyword>
<dbReference type="InterPro" id="IPR029016">
    <property type="entry name" value="GAF-like_dom_sf"/>
</dbReference>
<keyword evidence="2" id="KW-0472">Membrane</keyword>
<feature type="transmembrane region" description="Helical" evidence="2">
    <location>
        <begin position="234"/>
        <end position="254"/>
    </location>
</feature>
<comment type="caution">
    <text evidence="4">The sequence shown here is derived from an EMBL/GenBank/DDBJ whole genome shotgun (WGS) entry which is preliminary data.</text>
</comment>